<evidence type="ECO:0000313" key="3">
    <source>
        <dbReference type="Proteomes" id="UP000826656"/>
    </source>
</evidence>
<evidence type="ECO:0000256" key="1">
    <source>
        <dbReference type="SAM" id="MobiDB-lite"/>
    </source>
</evidence>
<name>A0ABQ7U994_SOLTU</name>
<feature type="compositionally biased region" description="Basic and acidic residues" evidence="1">
    <location>
        <begin position="16"/>
        <end position="28"/>
    </location>
</feature>
<reference evidence="2 3" key="1">
    <citation type="journal article" date="2021" name="bioRxiv">
        <title>Chromosome-scale and haplotype-resolved genome assembly of a tetraploid potato cultivar.</title>
        <authorList>
            <person name="Sun H."/>
            <person name="Jiao W.-B."/>
            <person name="Krause K."/>
            <person name="Campoy J.A."/>
            <person name="Goel M."/>
            <person name="Folz-Donahue K."/>
            <person name="Kukat C."/>
            <person name="Huettel B."/>
            <person name="Schneeberger K."/>
        </authorList>
    </citation>
    <scope>NUCLEOTIDE SEQUENCE [LARGE SCALE GENOMIC DNA]</scope>
    <source>
        <strain evidence="2">SolTubOtavaFocal</strain>
        <tissue evidence="2">Leaves</tissue>
    </source>
</reference>
<keyword evidence="3" id="KW-1185">Reference proteome</keyword>
<dbReference type="EMBL" id="JAIVGD010000023">
    <property type="protein sequence ID" value="KAH0743189.1"/>
    <property type="molecule type" value="Genomic_DNA"/>
</dbReference>
<comment type="caution">
    <text evidence="2">The sequence shown here is derived from an EMBL/GenBank/DDBJ whole genome shotgun (WGS) entry which is preliminary data.</text>
</comment>
<protein>
    <submittedName>
        <fullName evidence="2">Uncharacterized protein</fullName>
    </submittedName>
</protein>
<proteinExistence type="predicted"/>
<evidence type="ECO:0000313" key="2">
    <source>
        <dbReference type="EMBL" id="KAH0743189.1"/>
    </source>
</evidence>
<feature type="compositionally biased region" description="Basic and acidic residues" evidence="1">
    <location>
        <begin position="35"/>
        <end position="45"/>
    </location>
</feature>
<accession>A0ABQ7U994</accession>
<dbReference type="Proteomes" id="UP000826656">
    <property type="component" value="Unassembled WGS sequence"/>
</dbReference>
<sequence>MELASFQLPTLAPSMADREICMDPREGTSRSPPGQRDRFPSEAHGKSPVALVPASPTPVEA</sequence>
<feature type="region of interest" description="Disordered" evidence="1">
    <location>
        <begin position="1"/>
        <end position="61"/>
    </location>
</feature>
<organism evidence="2 3">
    <name type="scientific">Solanum tuberosum</name>
    <name type="common">Potato</name>
    <dbReference type="NCBI Taxonomy" id="4113"/>
    <lineage>
        <taxon>Eukaryota</taxon>
        <taxon>Viridiplantae</taxon>
        <taxon>Streptophyta</taxon>
        <taxon>Embryophyta</taxon>
        <taxon>Tracheophyta</taxon>
        <taxon>Spermatophyta</taxon>
        <taxon>Magnoliopsida</taxon>
        <taxon>eudicotyledons</taxon>
        <taxon>Gunneridae</taxon>
        <taxon>Pentapetalae</taxon>
        <taxon>asterids</taxon>
        <taxon>lamiids</taxon>
        <taxon>Solanales</taxon>
        <taxon>Solanaceae</taxon>
        <taxon>Solanoideae</taxon>
        <taxon>Solaneae</taxon>
        <taxon>Solanum</taxon>
    </lineage>
</organism>
<gene>
    <name evidence="2" type="ORF">KY290_031182</name>
</gene>